<name>A0A0X1U9D8_ANAPI</name>
<dbReference type="PANTHER" id="PTHR38440">
    <property type="entry name" value="UPF0398 PROTEIN YPSA"/>
    <property type="match status" value="1"/>
</dbReference>
<dbReference type="Proteomes" id="UP000068026">
    <property type="component" value="Chromosome"/>
</dbReference>
<keyword evidence="3" id="KW-1185">Reference proteome</keyword>
<dbReference type="SUPFAM" id="SSF102405">
    <property type="entry name" value="MCP/YpsA-like"/>
    <property type="match status" value="1"/>
</dbReference>
<dbReference type="Proteomes" id="UP000184204">
    <property type="component" value="Unassembled WGS sequence"/>
</dbReference>
<dbReference type="PANTHER" id="PTHR38440:SF1">
    <property type="entry name" value="UPF0398 PROTEIN SPR0331"/>
    <property type="match status" value="1"/>
</dbReference>
<evidence type="ECO:0000313" key="4">
    <source>
        <dbReference type="Proteomes" id="UP000184204"/>
    </source>
</evidence>
<organism evidence="2 4">
    <name type="scientific">Anaerotignum propionicum DSM 1682</name>
    <dbReference type="NCBI Taxonomy" id="991789"/>
    <lineage>
        <taxon>Bacteria</taxon>
        <taxon>Bacillati</taxon>
        <taxon>Bacillota</taxon>
        <taxon>Clostridia</taxon>
        <taxon>Lachnospirales</taxon>
        <taxon>Anaerotignaceae</taxon>
        <taxon>Anaerotignum</taxon>
    </lineage>
</organism>
<reference evidence="1 3" key="1">
    <citation type="journal article" date="2016" name="Genome Announc.">
        <title>Complete Genome Sequence of the Amino Acid-Fermenting Clostridium propionicum X2 (DSM 1682).</title>
        <authorList>
            <person name="Poehlein A."/>
            <person name="Schlien K."/>
            <person name="Chowdhury N.P."/>
            <person name="Gottschalk G."/>
            <person name="Buckel W."/>
            <person name="Daniel R."/>
        </authorList>
    </citation>
    <scope>NUCLEOTIDE SEQUENCE [LARGE SCALE GENOMIC DNA]</scope>
    <source>
        <strain evidence="1 3">X2</strain>
    </source>
</reference>
<evidence type="ECO:0000313" key="3">
    <source>
        <dbReference type="Proteomes" id="UP000068026"/>
    </source>
</evidence>
<dbReference type="KEGG" id="cpro:CPRO_19750"/>
<reference evidence="4" key="4">
    <citation type="submission" date="2016-11" db="EMBL/GenBank/DDBJ databases">
        <authorList>
            <person name="Jaros S."/>
            <person name="Januszkiewicz K."/>
            <person name="Wedrychowicz H."/>
        </authorList>
    </citation>
    <scope>NUCLEOTIDE SEQUENCE [LARGE SCALE GENOMIC DNA]</scope>
    <source>
        <strain evidence="4">DSM 1682</strain>
    </source>
</reference>
<evidence type="ECO:0000313" key="2">
    <source>
        <dbReference type="EMBL" id="SHE71364.1"/>
    </source>
</evidence>
<proteinExistence type="predicted"/>
<gene>
    <name evidence="1" type="ORF">CPRO_19750</name>
    <name evidence="2" type="ORF">SAMN02745151_01577</name>
</gene>
<dbReference type="Pfam" id="PF06908">
    <property type="entry name" value="YpsA"/>
    <property type="match status" value="1"/>
</dbReference>
<accession>A0A0X1U9D8</accession>
<evidence type="ECO:0000313" key="1">
    <source>
        <dbReference type="EMBL" id="AMJ41557.1"/>
    </source>
</evidence>
<dbReference type="InterPro" id="IPR010697">
    <property type="entry name" value="YspA"/>
</dbReference>
<dbReference type="EMBL" id="CP014223">
    <property type="protein sequence ID" value="AMJ41557.1"/>
    <property type="molecule type" value="Genomic_DNA"/>
</dbReference>
<dbReference type="EMBL" id="FQUA01000005">
    <property type="protein sequence ID" value="SHE71364.1"/>
    <property type="molecule type" value="Genomic_DNA"/>
</dbReference>
<dbReference type="Gene3D" id="3.40.50.450">
    <property type="match status" value="1"/>
</dbReference>
<dbReference type="RefSeq" id="WP_066050984.1">
    <property type="nucleotide sequence ID" value="NZ_CP014223.1"/>
</dbReference>
<dbReference type="OrthoDB" id="1795759at2"/>
<reference evidence="3" key="2">
    <citation type="submission" date="2016-01" db="EMBL/GenBank/DDBJ databases">
        <authorList>
            <person name="Poehlein A."/>
            <person name="Schlien K."/>
            <person name="Gottschalk G."/>
            <person name="Buckel W."/>
            <person name="Daniel R."/>
        </authorList>
    </citation>
    <scope>NUCLEOTIDE SEQUENCE [LARGE SCALE GENOMIC DNA]</scope>
    <source>
        <strain evidence="3">X2</strain>
    </source>
</reference>
<reference evidence="2" key="3">
    <citation type="submission" date="2016-11" db="EMBL/GenBank/DDBJ databases">
        <authorList>
            <person name="Varghese N."/>
            <person name="Submissions S."/>
        </authorList>
    </citation>
    <scope>NUCLEOTIDE SEQUENCE</scope>
    <source>
        <strain evidence="2">DSM 1682</strain>
    </source>
</reference>
<protein>
    <submittedName>
        <fullName evidence="2">Uncharacterized SPBc2 prophage-derived protein YoqJ</fullName>
    </submittedName>
</protein>
<sequence length="168" mass="19518">MQKKEIALCFSGHRSERLPKSKENLENLKLKIGEEVDRAIKNGTDTFYFGACYGFDLLCAEIVLMRKRVVHISEPKVIKLIAVVPYEEQAKNWNEVNRELYFTTLAQCDEVITLNAKYHQGSFHQRNRYMVDNSRKMICYYDGSKGGTAYTVKYAEKNNVQIINLYES</sequence>
<dbReference type="AlphaFoldDB" id="A0A0X1U9D8"/>